<dbReference type="Pfam" id="PF16949">
    <property type="entry name" value="ABC_tran_2"/>
    <property type="match status" value="1"/>
</dbReference>
<keyword evidence="1" id="KW-1133">Transmembrane helix</keyword>
<dbReference type="HOGENOM" id="CLU_030091_0_0_7"/>
<feature type="transmembrane region" description="Helical" evidence="1">
    <location>
        <begin position="448"/>
        <end position="474"/>
    </location>
</feature>
<name>A8ZSQ0_DESOH</name>
<keyword evidence="3" id="KW-1185">Reference proteome</keyword>
<feature type="transmembrane region" description="Helical" evidence="1">
    <location>
        <begin position="370"/>
        <end position="392"/>
    </location>
</feature>
<feature type="transmembrane region" description="Helical" evidence="1">
    <location>
        <begin position="67"/>
        <end position="88"/>
    </location>
</feature>
<feature type="transmembrane region" description="Helical" evidence="1">
    <location>
        <begin position="333"/>
        <end position="350"/>
    </location>
</feature>
<feature type="transmembrane region" description="Helical" evidence="1">
    <location>
        <begin position="486"/>
        <end position="511"/>
    </location>
</feature>
<keyword evidence="1" id="KW-0472">Membrane</keyword>
<feature type="transmembrane region" description="Helical" evidence="1">
    <location>
        <begin position="124"/>
        <end position="141"/>
    </location>
</feature>
<feature type="transmembrane region" description="Helical" evidence="1">
    <location>
        <begin position="28"/>
        <end position="47"/>
    </location>
</feature>
<gene>
    <name evidence="2" type="ordered locus">Dole_0153</name>
</gene>
<dbReference type="OrthoDB" id="56319at2"/>
<dbReference type="KEGG" id="dol:Dole_0153"/>
<evidence type="ECO:0000256" key="1">
    <source>
        <dbReference type="SAM" id="Phobius"/>
    </source>
</evidence>
<feature type="transmembrane region" description="Helical" evidence="1">
    <location>
        <begin position="531"/>
        <end position="553"/>
    </location>
</feature>
<organism evidence="2 3">
    <name type="scientific">Desulfosudis oleivorans (strain DSM 6200 / JCM 39069 / Hxd3)</name>
    <name type="common">Desulfococcus oleovorans</name>
    <dbReference type="NCBI Taxonomy" id="96561"/>
    <lineage>
        <taxon>Bacteria</taxon>
        <taxon>Pseudomonadati</taxon>
        <taxon>Thermodesulfobacteriota</taxon>
        <taxon>Desulfobacteria</taxon>
        <taxon>Desulfobacterales</taxon>
        <taxon>Desulfosudaceae</taxon>
        <taxon>Desulfosudis</taxon>
    </lineage>
</organism>
<feature type="transmembrane region" description="Helical" evidence="1">
    <location>
        <begin position="420"/>
        <end position="442"/>
    </location>
</feature>
<keyword evidence="1" id="KW-0812">Transmembrane</keyword>
<feature type="transmembrane region" description="Helical" evidence="1">
    <location>
        <begin position="257"/>
        <end position="280"/>
    </location>
</feature>
<dbReference type="STRING" id="96561.Dole_0153"/>
<evidence type="ECO:0000313" key="2">
    <source>
        <dbReference type="EMBL" id="ABW65963.1"/>
    </source>
</evidence>
<proteinExistence type="predicted"/>
<dbReference type="AlphaFoldDB" id="A8ZSQ0"/>
<accession>A8ZSQ0</accession>
<protein>
    <submittedName>
        <fullName evidence="2">Uncharacterized protein</fullName>
    </submittedName>
</protein>
<dbReference type="EMBL" id="CP000859">
    <property type="protein sequence ID" value="ABW65963.1"/>
    <property type="molecule type" value="Genomic_DNA"/>
</dbReference>
<reference evidence="2 3" key="1">
    <citation type="submission" date="2007-10" db="EMBL/GenBank/DDBJ databases">
        <title>Complete sequence of Desulfococcus oleovorans Hxd3.</title>
        <authorList>
            <consortium name="US DOE Joint Genome Institute"/>
            <person name="Copeland A."/>
            <person name="Lucas S."/>
            <person name="Lapidus A."/>
            <person name="Barry K."/>
            <person name="Glavina del Rio T."/>
            <person name="Dalin E."/>
            <person name="Tice H."/>
            <person name="Pitluck S."/>
            <person name="Kiss H."/>
            <person name="Brettin T."/>
            <person name="Bruce D."/>
            <person name="Detter J.C."/>
            <person name="Han C."/>
            <person name="Schmutz J."/>
            <person name="Larimer F."/>
            <person name="Land M."/>
            <person name="Hauser L."/>
            <person name="Kyrpides N."/>
            <person name="Kim E."/>
            <person name="Wawrik B."/>
            <person name="Richardson P."/>
        </authorList>
    </citation>
    <scope>NUCLEOTIDE SEQUENCE [LARGE SCALE GENOMIC DNA]</scope>
    <source>
        <strain evidence="3">DSM 6200 / JCM 39069 / Hxd3</strain>
    </source>
</reference>
<dbReference type="RefSeq" id="WP_012173582.1">
    <property type="nucleotide sequence ID" value="NC_009943.1"/>
</dbReference>
<feature type="transmembrane region" description="Helical" evidence="1">
    <location>
        <begin position="185"/>
        <end position="204"/>
    </location>
</feature>
<sequence>MLKTIKTLLAPRILSFKNRIFLSGKTRVAVFGAVGLVLWAGVFAGAFRVLTYFESIEDLGDILANKLLSMLFVVMLSLLVFSSIITTLSKLYLSRDLDLVHSLPVAARHLFFARWIESTADSSWMVVLFVLPVFLAHGIVYSAGPLFYLAVVLFLLMLCVTSSAISATGIAFVVNLISASRLKTIFVFLGLLLFVLLYVAFRMMRPERLVDPEMFATTLVYLRSLNAPAPAWLPSTWAYDGVTAALSGNTGALLFNLLLSGACAGSLVVFMLIVAEAVYFSGFSRSSSGWADPVTPEDTARRIYRDRSWPAFLPAPARAFFVKEVRTFVRDQSQWSQLFLIAALVVIYIYNFKVLPLETSPMPVVWVQNIFAFLNMGLAAFVLTAVTARFAFPAVSMEKSAFWIVQCAPVSIRTFLRIKFFVYLVPLFVLTMTLIVVTNLLLNVAGEMMVLSLVTVSLMVPAIVAMGVGIGAVYPDFSSENPAQAVSSFGGFVFMATSALYVIAVIVLEAGPASRLVFAGLRGRSLSPESWAWIIGSFTTVVALSVLAVVVPLRLGERRLQG</sequence>
<feature type="transmembrane region" description="Helical" evidence="1">
    <location>
        <begin position="147"/>
        <end position="173"/>
    </location>
</feature>
<dbReference type="Proteomes" id="UP000008561">
    <property type="component" value="Chromosome"/>
</dbReference>
<dbReference type="InterPro" id="IPR031599">
    <property type="entry name" value="ABC_tran_2"/>
</dbReference>
<evidence type="ECO:0000313" key="3">
    <source>
        <dbReference type="Proteomes" id="UP000008561"/>
    </source>
</evidence>
<dbReference type="eggNOG" id="ENOG502ZAFE">
    <property type="taxonomic scope" value="Bacteria"/>
</dbReference>